<accession>A0A2M8GLB3</accession>
<dbReference type="Gene3D" id="3.40.390.30">
    <property type="entry name" value="Metalloproteases ('zincins'), catalytic domain"/>
    <property type="match status" value="1"/>
</dbReference>
<keyword evidence="7" id="KW-0862">Zinc</keyword>
<reference evidence="9" key="1">
    <citation type="submission" date="2017-09" db="EMBL/GenBank/DDBJ databases">
        <title>Depth-based differentiation of microbial function through sediment-hosted aquifers and enrichment of novel symbionts in the deep terrestrial subsurface.</title>
        <authorList>
            <person name="Probst A.J."/>
            <person name="Ladd B."/>
            <person name="Jarett J.K."/>
            <person name="Geller-Mcgrath D.E."/>
            <person name="Sieber C.M.K."/>
            <person name="Emerson J.B."/>
            <person name="Anantharaman K."/>
            <person name="Thomas B.C."/>
            <person name="Malmstrom R."/>
            <person name="Stieglmeier M."/>
            <person name="Klingl A."/>
            <person name="Woyke T."/>
            <person name="Ryan C.M."/>
            <person name="Banfield J.F."/>
        </authorList>
    </citation>
    <scope>NUCLEOTIDE SEQUENCE [LARGE SCALE GENOMIC DNA]</scope>
</reference>
<dbReference type="SUPFAM" id="SSF55486">
    <property type="entry name" value="Metalloproteases ('zincins'), catalytic domain"/>
    <property type="match status" value="1"/>
</dbReference>
<evidence type="ECO:0000256" key="4">
    <source>
        <dbReference type="ARBA" id="ARBA00022723"/>
    </source>
</evidence>
<keyword evidence="4" id="KW-0479">Metal-binding</keyword>
<evidence type="ECO:0000256" key="2">
    <source>
        <dbReference type="ARBA" id="ARBA00010875"/>
    </source>
</evidence>
<dbReference type="InterPro" id="IPR023091">
    <property type="entry name" value="MetalPrtase_cat_dom_sf_prd"/>
</dbReference>
<keyword evidence="3" id="KW-0540">Nuclease</keyword>
<gene>
    <name evidence="8" type="ORF">CO007_05870</name>
</gene>
<dbReference type="InterPro" id="IPR002036">
    <property type="entry name" value="YbeY"/>
</dbReference>
<evidence type="ECO:0000256" key="7">
    <source>
        <dbReference type="ARBA" id="ARBA00022833"/>
    </source>
</evidence>
<comment type="similarity">
    <text evidence="2">Belongs to the endoribonuclease YbeY family.</text>
</comment>
<evidence type="ECO:0000256" key="5">
    <source>
        <dbReference type="ARBA" id="ARBA00022759"/>
    </source>
</evidence>
<dbReference type="EMBL" id="PFQK01000101">
    <property type="protein sequence ID" value="PJC81219.1"/>
    <property type="molecule type" value="Genomic_DNA"/>
</dbReference>
<name>A0A2M8GLB3_9BACT</name>
<evidence type="ECO:0000256" key="1">
    <source>
        <dbReference type="ARBA" id="ARBA00001947"/>
    </source>
</evidence>
<organism evidence="8 9">
    <name type="scientific">Candidatus Roizmanbacteria bacterium CG_4_8_14_3_um_filter_36_10</name>
    <dbReference type="NCBI Taxonomy" id="1974834"/>
    <lineage>
        <taxon>Bacteria</taxon>
        <taxon>Candidatus Roizmaniibacteriota</taxon>
    </lineage>
</organism>
<dbReference type="AlphaFoldDB" id="A0A2M8GLB3"/>
<protein>
    <recommendedName>
        <fullName evidence="10">rRNA maturation RNase YbeY</fullName>
    </recommendedName>
</protein>
<evidence type="ECO:0000313" key="8">
    <source>
        <dbReference type="EMBL" id="PJC81219.1"/>
    </source>
</evidence>
<proteinExistence type="inferred from homology"/>
<sequence length="113" mass="12963">MVNIVCPGRYKIDRHFIGLIASEFLQKLGVSSSQQLNIIFVGRNKMKSIAFKYKKEKLAIPILSFPYDREKDNLVGEVFICYPQAVLLAAERNKRVDQILKSLIEHGIENIIK</sequence>
<keyword evidence="5" id="KW-0255">Endonuclease</keyword>
<keyword evidence="6" id="KW-0378">Hydrolase</keyword>
<dbReference type="Proteomes" id="UP000229370">
    <property type="component" value="Unassembled WGS sequence"/>
</dbReference>
<evidence type="ECO:0000313" key="9">
    <source>
        <dbReference type="Proteomes" id="UP000229370"/>
    </source>
</evidence>
<dbReference type="GO" id="GO:0006364">
    <property type="term" value="P:rRNA processing"/>
    <property type="evidence" value="ECO:0007669"/>
    <property type="project" value="InterPro"/>
</dbReference>
<dbReference type="GO" id="GO:0046872">
    <property type="term" value="F:metal ion binding"/>
    <property type="evidence" value="ECO:0007669"/>
    <property type="project" value="UniProtKB-KW"/>
</dbReference>
<comment type="caution">
    <text evidence="8">The sequence shown here is derived from an EMBL/GenBank/DDBJ whole genome shotgun (WGS) entry which is preliminary data.</text>
</comment>
<evidence type="ECO:0008006" key="10">
    <source>
        <dbReference type="Google" id="ProtNLM"/>
    </source>
</evidence>
<dbReference type="Pfam" id="PF02130">
    <property type="entry name" value="YbeY"/>
    <property type="match status" value="1"/>
</dbReference>
<evidence type="ECO:0000256" key="6">
    <source>
        <dbReference type="ARBA" id="ARBA00022801"/>
    </source>
</evidence>
<dbReference type="GO" id="GO:0004222">
    <property type="term" value="F:metalloendopeptidase activity"/>
    <property type="evidence" value="ECO:0007669"/>
    <property type="project" value="InterPro"/>
</dbReference>
<comment type="cofactor">
    <cofactor evidence="1">
        <name>Zn(2+)</name>
        <dbReference type="ChEBI" id="CHEBI:29105"/>
    </cofactor>
</comment>
<evidence type="ECO:0000256" key="3">
    <source>
        <dbReference type="ARBA" id="ARBA00022722"/>
    </source>
</evidence>
<dbReference type="GO" id="GO:0004519">
    <property type="term" value="F:endonuclease activity"/>
    <property type="evidence" value="ECO:0007669"/>
    <property type="project" value="UniProtKB-KW"/>
</dbReference>